<dbReference type="Gene3D" id="3.30.460.10">
    <property type="entry name" value="Beta Polymerase, domain 2"/>
    <property type="match status" value="1"/>
</dbReference>
<protein>
    <recommendedName>
        <fullName evidence="3">SAP domain-containing protein</fullName>
    </recommendedName>
</protein>
<dbReference type="InterPro" id="IPR003034">
    <property type="entry name" value="SAP_dom"/>
</dbReference>
<dbReference type="Proteomes" id="UP001491310">
    <property type="component" value="Unassembled WGS sequence"/>
</dbReference>
<dbReference type="EMBL" id="JALJOT010000009">
    <property type="protein sequence ID" value="KAK9907515.1"/>
    <property type="molecule type" value="Genomic_DNA"/>
</dbReference>
<reference evidence="4 5" key="1">
    <citation type="journal article" date="2024" name="Nat. Commun.">
        <title>Phylogenomics reveals the evolutionary origins of lichenization in chlorophyte algae.</title>
        <authorList>
            <person name="Puginier C."/>
            <person name="Libourel C."/>
            <person name="Otte J."/>
            <person name="Skaloud P."/>
            <person name="Haon M."/>
            <person name="Grisel S."/>
            <person name="Petersen M."/>
            <person name="Berrin J.G."/>
            <person name="Delaux P.M."/>
            <person name="Dal Grande F."/>
            <person name="Keller J."/>
        </authorList>
    </citation>
    <scope>NUCLEOTIDE SEQUENCE [LARGE SCALE GENOMIC DNA]</scope>
    <source>
        <strain evidence="4 5">SAG 216-7</strain>
    </source>
</reference>
<name>A0ABR2YKZ9_9CHLO</name>
<comment type="caution">
    <text evidence="4">The sequence shown here is derived from an EMBL/GenBank/DDBJ whole genome shotgun (WGS) entry which is preliminary data.</text>
</comment>
<dbReference type="Pfam" id="PF02410">
    <property type="entry name" value="RsfS"/>
    <property type="match status" value="1"/>
</dbReference>
<gene>
    <name evidence="4" type="ORF">WJX75_005118</name>
</gene>
<sequence length="273" mass="29928">MGVRITAYRSGLCSGSLLKLPSVYAALRLGPQEYSTDVSQEQDALVWPPPNHAVEENPALQQLLQAQQARNKREQEQRAAERVQNLRQVDLRPILAQLGLKTSGLKPLLIDRLWSAILDEGSVGKSAAKPRWEDDDLVLGEDSIAQPYAQVVTGEEVAQMLRDAKTDDVRVLDVRKRDCDFTDEFVIATARSKLHAQTAAQAIVYQLKQRCKEVAPGIVPTVEGLGTDSSANAQWLVVDCGSVVAHVFEHGDARGEYDLDSMWGGETRSLGAA</sequence>
<evidence type="ECO:0000259" key="3">
    <source>
        <dbReference type="PROSITE" id="PS50800"/>
    </source>
</evidence>
<dbReference type="SMART" id="SM00513">
    <property type="entry name" value="SAP"/>
    <property type="match status" value="1"/>
</dbReference>
<evidence type="ECO:0000256" key="1">
    <source>
        <dbReference type="ARBA" id="ARBA00010574"/>
    </source>
</evidence>
<accession>A0ABR2YKZ9</accession>
<feature type="coiled-coil region" evidence="2">
    <location>
        <begin position="57"/>
        <end position="89"/>
    </location>
</feature>
<dbReference type="PROSITE" id="PS50800">
    <property type="entry name" value="SAP"/>
    <property type="match status" value="1"/>
</dbReference>
<dbReference type="InterPro" id="IPR036361">
    <property type="entry name" value="SAP_dom_sf"/>
</dbReference>
<feature type="domain" description="SAP" evidence="3">
    <location>
        <begin position="83"/>
        <end position="117"/>
    </location>
</feature>
<dbReference type="InterPro" id="IPR004394">
    <property type="entry name" value="Iojap/RsfS/C7orf30"/>
</dbReference>
<evidence type="ECO:0000313" key="4">
    <source>
        <dbReference type="EMBL" id="KAK9907515.1"/>
    </source>
</evidence>
<dbReference type="SUPFAM" id="SSF68906">
    <property type="entry name" value="SAP domain"/>
    <property type="match status" value="1"/>
</dbReference>
<dbReference type="SUPFAM" id="SSF81301">
    <property type="entry name" value="Nucleotidyltransferase"/>
    <property type="match status" value="1"/>
</dbReference>
<dbReference type="Pfam" id="PF02037">
    <property type="entry name" value="SAP"/>
    <property type="match status" value="1"/>
</dbReference>
<evidence type="ECO:0000313" key="5">
    <source>
        <dbReference type="Proteomes" id="UP001491310"/>
    </source>
</evidence>
<comment type="similarity">
    <text evidence="1">Belongs to the Iojap/RsfS family.</text>
</comment>
<dbReference type="PANTHER" id="PTHR21043">
    <property type="entry name" value="IOJAP SUPERFAMILY ORTHOLOG"/>
    <property type="match status" value="1"/>
</dbReference>
<keyword evidence="5" id="KW-1185">Reference proteome</keyword>
<proteinExistence type="inferred from homology"/>
<keyword evidence="2" id="KW-0175">Coiled coil</keyword>
<dbReference type="InterPro" id="IPR043519">
    <property type="entry name" value="NT_sf"/>
</dbReference>
<dbReference type="Gene3D" id="1.10.720.30">
    <property type="entry name" value="SAP domain"/>
    <property type="match status" value="1"/>
</dbReference>
<evidence type="ECO:0000256" key="2">
    <source>
        <dbReference type="SAM" id="Coils"/>
    </source>
</evidence>
<dbReference type="NCBIfam" id="TIGR00090">
    <property type="entry name" value="rsfS_iojap_ybeB"/>
    <property type="match status" value="1"/>
</dbReference>
<organism evidence="4 5">
    <name type="scientific">Coccomyxa subellipsoidea</name>
    <dbReference type="NCBI Taxonomy" id="248742"/>
    <lineage>
        <taxon>Eukaryota</taxon>
        <taxon>Viridiplantae</taxon>
        <taxon>Chlorophyta</taxon>
        <taxon>core chlorophytes</taxon>
        <taxon>Trebouxiophyceae</taxon>
        <taxon>Trebouxiophyceae incertae sedis</taxon>
        <taxon>Coccomyxaceae</taxon>
        <taxon>Coccomyxa</taxon>
    </lineage>
</organism>
<dbReference type="PANTHER" id="PTHR21043:SF0">
    <property type="entry name" value="MITOCHONDRIAL ASSEMBLY OF RIBOSOMAL LARGE SUBUNIT PROTEIN 1"/>
    <property type="match status" value="1"/>
</dbReference>